<evidence type="ECO:0000256" key="5">
    <source>
        <dbReference type="ARBA" id="ARBA00022989"/>
    </source>
</evidence>
<feature type="transmembrane region" description="Helical" evidence="7">
    <location>
        <begin position="150"/>
        <end position="170"/>
    </location>
</feature>
<proteinExistence type="predicted"/>
<dbReference type="AlphaFoldDB" id="A0A316TBY8"/>
<keyword evidence="4 7" id="KW-0812">Transmembrane</keyword>
<dbReference type="CDD" id="cd17321">
    <property type="entry name" value="MFS_MMR_MDR_like"/>
    <property type="match status" value="1"/>
</dbReference>
<name>A0A316TBY8_9ACTN</name>
<dbReference type="GO" id="GO:0022857">
    <property type="term" value="F:transmembrane transporter activity"/>
    <property type="evidence" value="ECO:0007669"/>
    <property type="project" value="InterPro"/>
</dbReference>
<evidence type="ECO:0000313" key="10">
    <source>
        <dbReference type="Proteomes" id="UP000245507"/>
    </source>
</evidence>
<protein>
    <submittedName>
        <fullName evidence="9">MFS transporter</fullName>
    </submittedName>
</protein>
<keyword evidence="6 7" id="KW-0472">Membrane</keyword>
<dbReference type="Gene3D" id="1.20.1250.20">
    <property type="entry name" value="MFS general substrate transporter like domains"/>
    <property type="match status" value="1"/>
</dbReference>
<evidence type="ECO:0000259" key="8">
    <source>
        <dbReference type="PROSITE" id="PS50850"/>
    </source>
</evidence>
<dbReference type="InterPro" id="IPR020846">
    <property type="entry name" value="MFS_dom"/>
</dbReference>
<dbReference type="PROSITE" id="PS50850">
    <property type="entry name" value="MFS"/>
    <property type="match status" value="1"/>
</dbReference>
<dbReference type="EMBL" id="QGDD01000007">
    <property type="protein sequence ID" value="PWN01930.1"/>
    <property type="molecule type" value="Genomic_DNA"/>
</dbReference>
<evidence type="ECO:0000256" key="7">
    <source>
        <dbReference type="SAM" id="Phobius"/>
    </source>
</evidence>
<dbReference type="PANTHER" id="PTHR42718:SF46">
    <property type="entry name" value="BLR6921 PROTEIN"/>
    <property type="match status" value="1"/>
</dbReference>
<dbReference type="OrthoDB" id="7375466at2"/>
<gene>
    <name evidence="9" type="ORF">DJ010_15395</name>
</gene>
<feature type="transmembrane region" description="Helical" evidence="7">
    <location>
        <begin position="57"/>
        <end position="76"/>
    </location>
</feature>
<feature type="transmembrane region" description="Helical" evidence="7">
    <location>
        <begin position="22"/>
        <end position="45"/>
    </location>
</feature>
<dbReference type="GO" id="GO:0005886">
    <property type="term" value="C:plasma membrane"/>
    <property type="evidence" value="ECO:0007669"/>
    <property type="project" value="UniProtKB-SubCell"/>
</dbReference>
<feature type="transmembrane region" description="Helical" evidence="7">
    <location>
        <begin position="239"/>
        <end position="255"/>
    </location>
</feature>
<accession>A0A316TBY8</accession>
<evidence type="ECO:0000256" key="2">
    <source>
        <dbReference type="ARBA" id="ARBA00022448"/>
    </source>
</evidence>
<feature type="transmembrane region" description="Helical" evidence="7">
    <location>
        <begin position="340"/>
        <end position="359"/>
    </location>
</feature>
<dbReference type="InterPro" id="IPR011701">
    <property type="entry name" value="MFS"/>
</dbReference>
<dbReference type="RefSeq" id="WP_109695336.1">
    <property type="nucleotide sequence ID" value="NZ_QGDD01000007.1"/>
</dbReference>
<keyword evidence="10" id="KW-1185">Reference proteome</keyword>
<evidence type="ECO:0000256" key="6">
    <source>
        <dbReference type="ARBA" id="ARBA00023136"/>
    </source>
</evidence>
<feature type="transmembrane region" description="Helical" evidence="7">
    <location>
        <begin position="275"/>
        <end position="300"/>
    </location>
</feature>
<dbReference type="PANTHER" id="PTHR42718">
    <property type="entry name" value="MAJOR FACILITATOR SUPERFAMILY MULTIDRUG TRANSPORTER MFSC"/>
    <property type="match status" value="1"/>
</dbReference>
<evidence type="ECO:0000256" key="3">
    <source>
        <dbReference type="ARBA" id="ARBA00022475"/>
    </source>
</evidence>
<feature type="transmembrane region" description="Helical" evidence="7">
    <location>
        <begin position="207"/>
        <end position="227"/>
    </location>
</feature>
<evidence type="ECO:0000256" key="4">
    <source>
        <dbReference type="ARBA" id="ARBA00022692"/>
    </source>
</evidence>
<feature type="transmembrane region" description="Helical" evidence="7">
    <location>
        <begin position="365"/>
        <end position="388"/>
    </location>
</feature>
<feature type="transmembrane region" description="Helical" evidence="7">
    <location>
        <begin position="306"/>
        <end position="328"/>
    </location>
</feature>
<dbReference type="InterPro" id="IPR036259">
    <property type="entry name" value="MFS_trans_sf"/>
</dbReference>
<dbReference type="SUPFAM" id="SSF103473">
    <property type="entry name" value="MFS general substrate transporter"/>
    <property type="match status" value="1"/>
</dbReference>
<feature type="transmembrane region" description="Helical" evidence="7">
    <location>
        <begin position="88"/>
        <end position="106"/>
    </location>
</feature>
<keyword evidence="5 7" id="KW-1133">Transmembrane helix</keyword>
<evidence type="ECO:0000256" key="1">
    <source>
        <dbReference type="ARBA" id="ARBA00004651"/>
    </source>
</evidence>
<comment type="subcellular location">
    <subcellularLocation>
        <location evidence="1">Cell membrane</location>
        <topology evidence="1">Multi-pass membrane protein</topology>
    </subcellularLocation>
</comment>
<keyword evidence="3" id="KW-1003">Cell membrane</keyword>
<organism evidence="9 10">
    <name type="scientific">Nocardioides silvaticus</name>
    <dbReference type="NCBI Taxonomy" id="2201891"/>
    <lineage>
        <taxon>Bacteria</taxon>
        <taxon>Bacillati</taxon>
        <taxon>Actinomycetota</taxon>
        <taxon>Actinomycetes</taxon>
        <taxon>Propionibacteriales</taxon>
        <taxon>Nocardioidaceae</taxon>
        <taxon>Nocardioides</taxon>
    </lineage>
</organism>
<feature type="transmembrane region" description="Helical" evidence="7">
    <location>
        <begin position="176"/>
        <end position="195"/>
    </location>
</feature>
<reference evidence="9 10" key="1">
    <citation type="submission" date="2018-05" db="EMBL/GenBank/DDBJ databases">
        <title>Nocardioides silvaticus genome.</title>
        <authorList>
            <person name="Li C."/>
            <person name="Wang G."/>
        </authorList>
    </citation>
    <scope>NUCLEOTIDE SEQUENCE [LARGE SCALE GENOMIC DNA]</scope>
    <source>
        <strain evidence="9 10">CCTCC AB 2018079</strain>
    </source>
</reference>
<dbReference type="Proteomes" id="UP000245507">
    <property type="component" value="Unassembled WGS sequence"/>
</dbReference>
<feature type="transmembrane region" description="Helical" evidence="7">
    <location>
        <begin position="118"/>
        <end position="138"/>
    </location>
</feature>
<comment type="caution">
    <text evidence="9">The sequence shown here is derived from an EMBL/GenBank/DDBJ whole genome shotgun (WGS) entry which is preliminary data.</text>
</comment>
<sequence length="471" mass="46488">MQTTSTAEPVPRPAPAPHRWKALALLGTAQLMLIVDVTVVAIALPHLGADLDLTREATTWVVTAYTLAFGGLMLLGGRLADLFGARRMVLVGLTVFTAASLASGLAGSSEVLLGGRVAQGVGAALLSPAALSAVLQLFDGDERTKALGIWSALGGGGAALGVLLGGALTAGPGWPWVFYVNVPIGILVAVALLRLLPRSTERGAGALDVPGALLVTAATGTAIYALIEAGDRGWTDGTTLLLLLGALALYGLFALRQRAARSPLMDLRLLARRPVAAGTFLIVTATALMVAGFFLGTFYLQHHAGHGAFAAGLMFLPVAVATTIGATGGGHLIARLGGRGLAAAGFVVAAAGFAVPALLDGTTAVVAGISSGALGLGAIFVAASATALGQVAAHESGIASGIVSTFHEFGASLGAAAISSVAAASIGGATTAGFVDGFTLATVVAVVAGLASLVLVPGRAPGAGHVHGGVH</sequence>
<dbReference type="Gene3D" id="1.20.1720.10">
    <property type="entry name" value="Multidrug resistance protein D"/>
    <property type="match status" value="1"/>
</dbReference>
<keyword evidence="2" id="KW-0813">Transport</keyword>
<dbReference type="Pfam" id="PF07690">
    <property type="entry name" value="MFS_1"/>
    <property type="match status" value="1"/>
</dbReference>
<evidence type="ECO:0000313" key="9">
    <source>
        <dbReference type="EMBL" id="PWN01930.1"/>
    </source>
</evidence>
<feature type="transmembrane region" description="Helical" evidence="7">
    <location>
        <begin position="438"/>
        <end position="456"/>
    </location>
</feature>
<feature type="domain" description="Major facilitator superfamily (MFS) profile" evidence="8">
    <location>
        <begin position="22"/>
        <end position="460"/>
    </location>
</feature>